<evidence type="ECO:0000256" key="1">
    <source>
        <dbReference type="SAM" id="SignalP"/>
    </source>
</evidence>
<dbReference type="InterPro" id="IPR005297">
    <property type="entry name" value="Lipoprotein_repeat"/>
</dbReference>
<evidence type="ECO:0008006" key="4">
    <source>
        <dbReference type="Google" id="ProtNLM"/>
    </source>
</evidence>
<proteinExistence type="predicted"/>
<keyword evidence="1" id="KW-0732">Signal</keyword>
<name>A0ABT7SAU6_9CELL</name>
<protein>
    <recommendedName>
        <fullName evidence="4">Lipoprotein</fullName>
    </recommendedName>
</protein>
<dbReference type="Pfam" id="PF03640">
    <property type="entry name" value="Lipoprotein_15"/>
    <property type="match status" value="2"/>
</dbReference>
<evidence type="ECO:0000313" key="2">
    <source>
        <dbReference type="EMBL" id="MDM7853305.1"/>
    </source>
</evidence>
<feature type="chain" id="PRO_5046313016" description="Lipoprotein" evidence="1">
    <location>
        <begin position="20"/>
        <end position="190"/>
    </location>
</feature>
<dbReference type="PROSITE" id="PS51257">
    <property type="entry name" value="PROKAR_LIPOPROTEIN"/>
    <property type="match status" value="1"/>
</dbReference>
<dbReference type="RefSeq" id="WP_289452833.1">
    <property type="nucleotide sequence ID" value="NZ_JAUCGQ010000001.1"/>
</dbReference>
<dbReference type="PANTHER" id="PTHR39335:SF1">
    <property type="entry name" value="BLL4220 PROTEIN"/>
    <property type="match status" value="1"/>
</dbReference>
<organism evidence="2 3">
    <name type="scientific">Cellulomonas alba</name>
    <dbReference type="NCBI Taxonomy" id="3053467"/>
    <lineage>
        <taxon>Bacteria</taxon>
        <taxon>Bacillati</taxon>
        <taxon>Actinomycetota</taxon>
        <taxon>Actinomycetes</taxon>
        <taxon>Micrococcales</taxon>
        <taxon>Cellulomonadaceae</taxon>
        <taxon>Cellulomonas</taxon>
    </lineage>
</organism>
<dbReference type="Proteomes" id="UP001529338">
    <property type="component" value="Unassembled WGS sequence"/>
</dbReference>
<sequence length="190" mass="18539">MRTTYFRSLLAVAAVATLAACSGTSGGSGSGYGGGGAATQNAAPATANVQDNGMGYGSGSTTGAKGGAAAAASGDALMTAGTSLGTIVVDGKGMTAYVYDKDTKGTKQSACTGVCQPLWPAIESSSTTPTVKGVTGTVATITGVDGKPQVTLNGWPLYTFAGDAKAGDTSGQGYQDLWSVIFPDGTPKGD</sequence>
<dbReference type="PANTHER" id="PTHR39335">
    <property type="entry name" value="BLL4220 PROTEIN"/>
    <property type="match status" value="1"/>
</dbReference>
<evidence type="ECO:0000313" key="3">
    <source>
        <dbReference type="Proteomes" id="UP001529338"/>
    </source>
</evidence>
<reference evidence="2 3" key="1">
    <citation type="submission" date="2023-06" db="EMBL/GenBank/DDBJ databases">
        <title>Cellulomonas sp. MW4 Whole genome sequence.</title>
        <authorList>
            <person name="Park S."/>
        </authorList>
    </citation>
    <scope>NUCLEOTIDE SEQUENCE [LARGE SCALE GENOMIC DNA]</scope>
    <source>
        <strain evidence="2 3">MW4</strain>
    </source>
</reference>
<accession>A0ABT7SAU6</accession>
<feature type="signal peptide" evidence="1">
    <location>
        <begin position="1"/>
        <end position="19"/>
    </location>
</feature>
<gene>
    <name evidence="2" type="ORF">QRT04_00025</name>
</gene>
<comment type="caution">
    <text evidence="2">The sequence shown here is derived from an EMBL/GenBank/DDBJ whole genome shotgun (WGS) entry which is preliminary data.</text>
</comment>
<dbReference type="EMBL" id="JAUCGQ010000001">
    <property type="protein sequence ID" value="MDM7853305.1"/>
    <property type="molecule type" value="Genomic_DNA"/>
</dbReference>
<keyword evidence="3" id="KW-1185">Reference proteome</keyword>